<dbReference type="InterPro" id="IPR017850">
    <property type="entry name" value="Alkaline_phosphatase_core_sf"/>
</dbReference>
<feature type="domain" description="Sulfatase N-terminal" evidence="2">
    <location>
        <begin position="21"/>
        <end position="305"/>
    </location>
</feature>
<dbReference type="InterPro" id="IPR052701">
    <property type="entry name" value="GAG_Ulvan_Degrading_Sulfatases"/>
</dbReference>
<organism evidence="3 4">
    <name type="scientific">Lentisphaera profundi</name>
    <dbReference type="NCBI Taxonomy" id="1658616"/>
    <lineage>
        <taxon>Bacteria</taxon>
        <taxon>Pseudomonadati</taxon>
        <taxon>Lentisphaerota</taxon>
        <taxon>Lentisphaeria</taxon>
        <taxon>Lentisphaerales</taxon>
        <taxon>Lentisphaeraceae</taxon>
        <taxon>Lentisphaera</taxon>
    </lineage>
</organism>
<feature type="signal peptide" evidence="1">
    <location>
        <begin position="1"/>
        <end position="17"/>
    </location>
</feature>
<evidence type="ECO:0000313" key="3">
    <source>
        <dbReference type="EMBL" id="WDE98565.1"/>
    </source>
</evidence>
<feature type="chain" id="PRO_5045347474" evidence="1">
    <location>
        <begin position="18"/>
        <end position="495"/>
    </location>
</feature>
<dbReference type="PANTHER" id="PTHR43751:SF1">
    <property type="entry name" value="SULFATASE ATSG-RELATED"/>
    <property type="match status" value="1"/>
</dbReference>
<reference evidence="3 4" key="1">
    <citation type="submission" date="2023-02" db="EMBL/GenBank/DDBJ databases">
        <title>Genome sequence of Lentisphaera profundi SAORIC-696.</title>
        <authorList>
            <person name="Kim e."/>
            <person name="Cho J.-C."/>
            <person name="Choi A."/>
            <person name="Kang I."/>
        </authorList>
    </citation>
    <scope>NUCLEOTIDE SEQUENCE [LARGE SCALE GENOMIC DNA]</scope>
    <source>
        <strain evidence="3 4">SAORIC-696</strain>
    </source>
</reference>
<protein>
    <submittedName>
        <fullName evidence="3">Sulfatase</fullName>
    </submittedName>
</protein>
<name>A0ABY7VWH3_9BACT</name>
<dbReference type="RefSeq" id="WP_274153436.1">
    <property type="nucleotide sequence ID" value="NZ_CP117812.1"/>
</dbReference>
<evidence type="ECO:0000313" key="4">
    <source>
        <dbReference type="Proteomes" id="UP001214250"/>
    </source>
</evidence>
<keyword evidence="1" id="KW-0732">Signal</keyword>
<dbReference type="PANTHER" id="PTHR43751">
    <property type="entry name" value="SULFATASE"/>
    <property type="match status" value="1"/>
</dbReference>
<sequence>MYKFLLLSSFLFSSLMASERPNILFAIADDMSHAACFGDTWVKTPHLDRLAKEGILFQNAFVSNPKCGPSRASTLGGRNFWEMQEAAIHWSQWPKNIIPYTDLLEVSGYHVGYTGKGWGPGRYNNVRKNNPAGQAWNKIKNVGPTKAISNIDYTANFKDFLKVKKADQPFCFWYGAKEPHRGYTKNSGAQSGLDPASVKVPAYYPDHADVRNDLLDYALEINWYDHHLGQIIQHLEEIGELDNTLIIAFSDNGAPFPRIKGQIYDDDIHLPMVARWGKVHKGGAVVKDFVSNIDLAPTFLEAAGIAIPKEMSGKSFLDIFHANKSGFIKPERNFVCVGRENHDLGREGDKGYPVRAIRTEKFLYIHNFAEDRWPSGNPETGYTNIDSSPTKSLILELHNQGKDKFYNFVMAKRAKEELYRIDQDSECIHNLASNPEYASIKNKLWNQLSKKLKATNDPRMGSNPDIFDEYEYVGKSRAKHSWEAYEKKTFKKQAY</sequence>
<accession>A0ABY7VWH3</accession>
<gene>
    <name evidence="3" type="ORF">PQO03_12015</name>
</gene>
<dbReference type="EMBL" id="CP117812">
    <property type="protein sequence ID" value="WDE98565.1"/>
    <property type="molecule type" value="Genomic_DNA"/>
</dbReference>
<evidence type="ECO:0000259" key="2">
    <source>
        <dbReference type="Pfam" id="PF00884"/>
    </source>
</evidence>
<dbReference type="Pfam" id="PF00884">
    <property type="entry name" value="Sulfatase"/>
    <property type="match status" value="1"/>
</dbReference>
<dbReference type="CDD" id="cd16027">
    <property type="entry name" value="SGSH"/>
    <property type="match status" value="1"/>
</dbReference>
<dbReference type="Proteomes" id="UP001214250">
    <property type="component" value="Chromosome 2"/>
</dbReference>
<proteinExistence type="predicted"/>
<dbReference type="Gene3D" id="3.40.720.10">
    <property type="entry name" value="Alkaline Phosphatase, subunit A"/>
    <property type="match status" value="1"/>
</dbReference>
<dbReference type="SUPFAM" id="SSF53649">
    <property type="entry name" value="Alkaline phosphatase-like"/>
    <property type="match status" value="1"/>
</dbReference>
<dbReference type="InterPro" id="IPR000917">
    <property type="entry name" value="Sulfatase_N"/>
</dbReference>
<keyword evidence="4" id="KW-1185">Reference proteome</keyword>
<evidence type="ECO:0000256" key="1">
    <source>
        <dbReference type="SAM" id="SignalP"/>
    </source>
</evidence>